<protein>
    <submittedName>
        <fullName evidence="1">Uncharacterized protein</fullName>
    </submittedName>
</protein>
<evidence type="ECO:0000313" key="2">
    <source>
        <dbReference type="Proteomes" id="UP000828390"/>
    </source>
</evidence>
<reference evidence="1" key="1">
    <citation type="journal article" date="2019" name="bioRxiv">
        <title>The Genome of the Zebra Mussel, Dreissena polymorpha: A Resource for Invasive Species Research.</title>
        <authorList>
            <person name="McCartney M.A."/>
            <person name="Auch B."/>
            <person name="Kono T."/>
            <person name="Mallez S."/>
            <person name="Zhang Y."/>
            <person name="Obille A."/>
            <person name="Becker A."/>
            <person name="Abrahante J.E."/>
            <person name="Garbe J."/>
            <person name="Badalamenti J.P."/>
            <person name="Herman A."/>
            <person name="Mangelson H."/>
            <person name="Liachko I."/>
            <person name="Sullivan S."/>
            <person name="Sone E.D."/>
            <person name="Koren S."/>
            <person name="Silverstein K.A.T."/>
            <person name="Beckman K.B."/>
            <person name="Gohl D.M."/>
        </authorList>
    </citation>
    <scope>NUCLEOTIDE SEQUENCE</scope>
    <source>
        <strain evidence="1">Duluth1</strain>
        <tissue evidence="1">Whole animal</tissue>
    </source>
</reference>
<name>A0A9D4LLX9_DREPO</name>
<organism evidence="1 2">
    <name type="scientific">Dreissena polymorpha</name>
    <name type="common">Zebra mussel</name>
    <name type="synonym">Mytilus polymorpha</name>
    <dbReference type="NCBI Taxonomy" id="45954"/>
    <lineage>
        <taxon>Eukaryota</taxon>
        <taxon>Metazoa</taxon>
        <taxon>Spiralia</taxon>
        <taxon>Lophotrochozoa</taxon>
        <taxon>Mollusca</taxon>
        <taxon>Bivalvia</taxon>
        <taxon>Autobranchia</taxon>
        <taxon>Heteroconchia</taxon>
        <taxon>Euheterodonta</taxon>
        <taxon>Imparidentia</taxon>
        <taxon>Neoheterodontei</taxon>
        <taxon>Myida</taxon>
        <taxon>Dreissenoidea</taxon>
        <taxon>Dreissenidae</taxon>
        <taxon>Dreissena</taxon>
    </lineage>
</organism>
<keyword evidence="2" id="KW-1185">Reference proteome</keyword>
<reference evidence="1" key="2">
    <citation type="submission" date="2020-11" db="EMBL/GenBank/DDBJ databases">
        <authorList>
            <person name="McCartney M.A."/>
            <person name="Auch B."/>
            <person name="Kono T."/>
            <person name="Mallez S."/>
            <person name="Becker A."/>
            <person name="Gohl D.M."/>
            <person name="Silverstein K.A.T."/>
            <person name="Koren S."/>
            <person name="Bechman K.B."/>
            <person name="Herman A."/>
            <person name="Abrahante J.E."/>
            <person name="Garbe J."/>
        </authorList>
    </citation>
    <scope>NUCLEOTIDE SEQUENCE</scope>
    <source>
        <strain evidence="1">Duluth1</strain>
        <tissue evidence="1">Whole animal</tissue>
    </source>
</reference>
<accession>A0A9D4LLX9</accession>
<proteinExistence type="predicted"/>
<dbReference type="AlphaFoldDB" id="A0A9D4LLX9"/>
<sequence>MLKQNFGWAWSIWVGQPRIDRIVLRKDQYQLEVNRCKNEHVGGDSDQGGRKHGQADKHIIPCSNLGLDLSINLKEDGKQAAIDRVVIRDAHVLYLLLQY</sequence>
<comment type="caution">
    <text evidence="1">The sequence shown here is derived from an EMBL/GenBank/DDBJ whole genome shotgun (WGS) entry which is preliminary data.</text>
</comment>
<gene>
    <name evidence="1" type="ORF">DPMN_023259</name>
</gene>
<dbReference type="Proteomes" id="UP000828390">
    <property type="component" value="Unassembled WGS sequence"/>
</dbReference>
<dbReference type="EMBL" id="JAIWYP010000002">
    <property type="protein sequence ID" value="KAH3860361.1"/>
    <property type="molecule type" value="Genomic_DNA"/>
</dbReference>
<evidence type="ECO:0000313" key="1">
    <source>
        <dbReference type="EMBL" id="KAH3860361.1"/>
    </source>
</evidence>